<dbReference type="Pfam" id="PF12984">
    <property type="entry name" value="DUF3868"/>
    <property type="match status" value="1"/>
</dbReference>
<feature type="domain" description="DUF3868" evidence="1">
    <location>
        <begin position="3"/>
        <end position="91"/>
    </location>
</feature>
<accession>A0ABX2AVP2</accession>
<dbReference type="GeneID" id="82156898"/>
<evidence type="ECO:0000313" key="2">
    <source>
        <dbReference type="EMBL" id="NPE13472.1"/>
    </source>
</evidence>
<dbReference type="SUPFAM" id="SSF48452">
    <property type="entry name" value="TPR-like"/>
    <property type="match status" value="1"/>
</dbReference>
<gene>
    <name evidence="2" type="ORF">HPS55_03875</name>
</gene>
<dbReference type="InterPro" id="IPR036737">
    <property type="entry name" value="OmpA-like_sf"/>
</dbReference>
<name>A0ABX2AVP2_9BACT</name>
<organism evidence="2 3">
    <name type="scientific">Xylanibacter rodentium</name>
    <dbReference type="NCBI Taxonomy" id="2736289"/>
    <lineage>
        <taxon>Bacteria</taxon>
        <taxon>Pseudomonadati</taxon>
        <taxon>Bacteroidota</taxon>
        <taxon>Bacteroidia</taxon>
        <taxon>Bacteroidales</taxon>
        <taxon>Prevotellaceae</taxon>
        <taxon>Xylanibacter</taxon>
    </lineage>
</organism>
<dbReference type="InterPro" id="IPR024480">
    <property type="entry name" value="DUF3868"/>
</dbReference>
<proteinExistence type="predicted"/>
<dbReference type="Proteomes" id="UP001193734">
    <property type="component" value="Unassembled WGS sequence"/>
</dbReference>
<dbReference type="SUPFAM" id="SSF103088">
    <property type="entry name" value="OmpA-like"/>
    <property type="match status" value="1"/>
</dbReference>
<dbReference type="RefSeq" id="WP_172176389.1">
    <property type="nucleotide sequence ID" value="NZ_CASGIA010000006.1"/>
</dbReference>
<keyword evidence="3" id="KW-1185">Reference proteome</keyword>
<dbReference type="InterPro" id="IPR011990">
    <property type="entry name" value="TPR-like_helical_dom_sf"/>
</dbReference>
<dbReference type="EMBL" id="JABKKE010000004">
    <property type="protein sequence ID" value="NPE13472.1"/>
    <property type="molecule type" value="Genomic_DNA"/>
</dbReference>
<evidence type="ECO:0000313" key="3">
    <source>
        <dbReference type="Proteomes" id="UP001193734"/>
    </source>
</evidence>
<sequence length="474" mass="53330">MGKTIIALTILIAGWMQPLRAQHKEVGVADAAFERNGSNIEVDFDIDLSRLDLKSTGAVLLTPRMVNGNDSVDLPSVGIYGRRRYYHYVRNGESMLTGKDETVLRTADCPDTFAYSAAVPYGEWMSGARLKLACYEYGCCNSILDEWMLGLGGYVEYVPKMLYVTPVAQGVKTDSITGTAYVIFEVDKTVLKPEIMDNRTEIGKINASIDTVRSDKDITILNVDLKGFASPESPYSHNADLAKGRVQALKTHLQRLHHFDEGVVRTGYEPENWEGLRRFVERSNLEHRSEILAMIDSGMEPDAKEAAIKRAYPDEYKFLLDNCYPSLRRTDYCIRYVVRNFTDIYDIERIMRTQPQKLSLNELYLLANSHEPGSDEFCDVFDVAVKMYPHDAVANLNAANAAMQRGDYVSSQRYLDKAGNSPEAAYARGVHAYLTKDYERARALLEEARKGGIAEAETVIAETEKRMKKLAAKK</sequence>
<evidence type="ECO:0000259" key="1">
    <source>
        <dbReference type="Pfam" id="PF12984"/>
    </source>
</evidence>
<protein>
    <submittedName>
        <fullName evidence="2">DUF3868 domain-containing protein</fullName>
    </submittedName>
</protein>
<dbReference type="Gene3D" id="1.25.40.10">
    <property type="entry name" value="Tetratricopeptide repeat domain"/>
    <property type="match status" value="1"/>
</dbReference>
<comment type="caution">
    <text evidence="2">The sequence shown here is derived from an EMBL/GenBank/DDBJ whole genome shotgun (WGS) entry which is preliminary data.</text>
</comment>
<reference evidence="2 3" key="1">
    <citation type="submission" date="2020-05" db="EMBL/GenBank/DDBJ databases">
        <title>Distinct polysaccharide utilization as determinants for interspecies competition between intestinal Prevotella spp.</title>
        <authorList>
            <person name="Galvez E.J.C."/>
            <person name="Iljazovic A."/>
            <person name="Strowig T."/>
        </authorList>
    </citation>
    <scope>NUCLEOTIDE SEQUENCE [LARGE SCALE GENOMIC DNA]</scope>
    <source>
        <strain evidence="2 3">PROD</strain>
    </source>
</reference>